<dbReference type="GO" id="GO:0005524">
    <property type="term" value="F:ATP binding"/>
    <property type="evidence" value="ECO:0007669"/>
    <property type="project" value="UniProtKB-KW"/>
</dbReference>
<dbReference type="OrthoDB" id="9815896at2"/>
<keyword evidence="8" id="KW-0067">ATP-binding</keyword>
<sequence>MEQELKFIFSLNEINKIVNQIFKFDWQFLLLSGELGVGKTTLVKEIAKKLNIKETVNSPTFNLMKVYDNLIHIDAYKLSGDLEEFEDFFDDKKVIIEWAENIILNTEAKIIKLEILFTDNLDKRIYKIKKVN</sequence>
<evidence type="ECO:0000256" key="8">
    <source>
        <dbReference type="ARBA" id="ARBA00022840"/>
    </source>
</evidence>
<dbReference type="InterPro" id="IPR003442">
    <property type="entry name" value="T6A_TsaE"/>
</dbReference>
<dbReference type="SUPFAM" id="SSF52540">
    <property type="entry name" value="P-loop containing nucleoside triphosphate hydrolases"/>
    <property type="match status" value="1"/>
</dbReference>
<keyword evidence="5" id="KW-0819">tRNA processing</keyword>
<evidence type="ECO:0000313" key="11">
    <source>
        <dbReference type="EMBL" id="VEU59082.1"/>
    </source>
</evidence>
<evidence type="ECO:0000313" key="12">
    <source>
        <dbReference type="Proteomes" id="UP000289440"/>
    </source>
</evidence>
<reference evidence="11 12" key="1">
    <citation type="submission" date="2019-01" db="EMBL/GenBank/DDBJ databases">
        <authorList>
            <consortium name="Pathogen Informatics"/>
        </authorList>
    </citation>
    <scope>NUCLEOTIDE SEQUENCE [LARGE SCALE GENOMIC DNA]</scope>
    <source>
        <strain evidence="11 12">NCTC10166</strain>
    </source>
</reference>
<comment type="similarity">
    <text evidence="2">Belongs to the TsaE family.</text>
</comment>
<evidence type="ECO:0000256" key="9">
    <source>
        <dbReference type="ARBA" id="ARBA00022842"/>
    </source>
</evidence>
<keyword evidence="11" id="KW-0418">Kinase</keyword>
<evidence type="ECO:0000256" key="5">
    <source>
        <dbReference type="ARBA" id="ARBA00022694"/>
    </source>
</evidence>
<dbReference type="GO" id="GO:0002949">
    <property type="term" value="P:tRNA threonylcarbamoyladenosine modification"/>
    <property type="evidence" value="ECO:0007669"/>
    <property type="project" value="InterPro"/>
</dbReference>
<gene>
    <name evidence="11" type="primary">ydiB</name>
    <name evidence="11" type="ORF">NCTC10166_00036</name>
</gene>
<protein>
    <recommendedName>
        <fullName evidence="3">tRNA threonylcarbamoyladenosine biosynthesis protein TsaE</fullName>
    </recommendedName>
    <alternativeName>
        <fullName evidence="10">t(6)A37 threonylcarbamoyladenosine biosynthesis protein TsaE</fullName>
    </alternativeName>
</protein>
<evidence type="ECO:0000256" key="4">
    <source>
        <dbReference type="ARBA" id="ARBA00022490"/>
    </source>
</evidence>
<evidence type="ECO:0000256" key="3">
    <source>
        <dbReference type="ARBA" id="ARBA00019010"/>
    </source>
</evidence>
<proteinExistence type="inferred from homology"/>
<keyword evidence="6" id="KW-0479">Metal-binding</keyword>
<dbReference type="RefSeq" id="WP_129719470.1">
    <property type="nucleotide sequence ID" value="NZ_LR214951.1"/>
</dbReference>
<evidence type="ECO:0000256" key="1">
    <source>
        <dbReference type="ARBA" id="ARBA00004496"/>
    </source>
</evidence>
<evidence type="ECO:0000256" key="6">
    <source>
        <dbReference type="ARBA" id="ARBA00022723"/>
    </source>
</evidence>
<dbReference type="Gene3D" id="3.40.50.300">
    <property type="entry name" value="P-loop containing nucleotide triphosphate hydrolases"/>
    <property type="match status" value="1"/>
</dbReference>
<keyword evidence="12" id="KW-1185">Reference proteome</keyword>
<keyword evidence="11" id="KW-0808">Transferase</keyword>
<name>A0A449A4D5_9BACT</name>
<dbReference type="PANTHER" id="PTHR33540">
    <property type="entry name" value="TRNA THREONYLCARBAMOYLADENOSINE BIOSYNTHESIS PROTEIN TSAE"/>
    <property type="match status" value="1"/>
</dbReference>
<dbReference type="PANTHER" id="PTHR33540:SF2">
    <property type="entry name" value="TRNA THREONYLCARBAMOYLADENOSINE BIOSYNTHESIS PROTEIN TSAE"/>
    <property type="match status" value="1"/>
</dbReference>
<dbReference type="EMBL" id="LR214951">
    <property type="protein sequence ID" value="VEU59082.1"/>
    <property type="molecule type" value="Genomic_DNA"/>
</dbReference>
<keyword evidence="9" id="KW-0460">Magnesium</keyword>
<dbReference type="GO" id="GO:0005737">
    <property type="term" value="C:cytoplasm"/>
    <property type="evidence" value="ECO:0007669"/>
    <property type="project" value="UniProtKB-SubCell"/>
</dbReference>
<accession>A0A449A4D5</accession>
<keyword evidence="4" id="KW-0963">Cytoplasm</keyword>
<dbReference type="KEGG" id="mnu:NCTC10166_00036"/>
<dbReference type="Proteomes" id="UP000289440">
    <property type="component" value="Chromosome"/>
</dbReference>
<comment type="subcellular location">
    <subcellularLocation>
        <location evidence="1">Cytoplasm</location>
    </subcellularLocation>
</comment>
<dbReference type="GO" id="GO:0046872">
    <property type="term" value="F:metal ion binding"/>
    <property type="evidence" value="ECO:0007669"/>
    <property type="project" value="UniProtKB-KW"/>
</dbReference>
<evidence type="ECO:0000256" key="7">
    <source>
        <dbReference type="ARBA" id="ARBA00022741"/>
    </source>
</evidence>
<evidence type="ECO:0000256" key="2">
    <source>
        <dbReference type="ARBA" id="ARBA00007599"/>
    </source>
</evidence>
<dbReference type="InterPro" id="IPR027417">
    <property type="entry name" value="P-loop_NTPase"/>
</dbReference>
<dbReference type="NCBIfam" id="TIGR00150">
    <property type="entry name" value="T6A_YjeE"/>
    <property type="match status" value="1"/>
</dbReference>
<evidence type="ECO:0000256" key="10">
    <source>
        <dbReference type="ARBA" id="ARBA00032441"/>
    </source>
</evidence>
<keyword evidence="7" id="KW-0547">Nucleotide-binding</keyword>
<dbReference type="AlphaFoldDB" id="A0A449A4D5"/>
<dbReference type="GO" id="GO:0016301">
    <property type="term" value="F:kinase activity"/>
    <property type="evidence" value="ECO:0007669"/>
    <property type="project" value="UniProtKB-KW"/>
</dbReference>
<organism evidence="11 12">
    <name type="scientific">Mesomycoplasma neurolyticum</name>
    <dbReference type="NCBI Taxonomy" id="2120"/>
    <lineage>
        <taxon>Bacteria</taxon>
        <taxon>Bacillati</taxon>
        <taxon>Mycoplasmatota</taxon>
        <taxon>Mycoplasmoidales</taxon>
        <taxon>Metamycoplasmataceae</taxon>
        <taxon>Mesomycoplasma</taxon>
    </lineage>
</organism>
<dbReference type="Pfam" id="PF02367">
    <property type="entry name" value="TsaE"/>
    <property type="match status" value="1"/>
</dbReference>